<name>A0A6A0AWG2_9ACTN</name>
<accession>A0A6A0AWG2</accession>
<dbReference type="EMBL" id="BLLG01000009">
    <property type="protein sequence ID" value="GFH37236.1"/>
    <property type="molecule type" value="Genomic_DNA"/>
</dbReference>
<dbReference type="AlphaFoldDB" id="A0A6A0AWG2"/>
<organism evidence="1 2">
    <name type="scientific">Streptomyces pacificus</name>
    <dbReference type="NCBI Taxonomy" id="2705029"/>
    <lineage>
        <taxon>Bacteria</taxon>
        <taxon>Bacillati</taxon>
        <taxon>Actinomycetota</taxon>
        <taxon>Actinomycetes</taxon>
        <taxon>Kitasatosporales</taxon>
        <taxon>Streptomycetaceae</taxon>
        <taxon>Streptomyces</taxon>
    </lineage>
</organism>
<evidence type="ECO:0000313" key="1">
    <source>
        <dbReference type="EMBL" id="GFH37236.1"/>
    </source>
</evidence>
<dbReference type="RefSeq" id="WP_173265023.1">
    <property type="nucleotide sequence ID" value="NZ_BLLG01000009.1"/>
</dbReference>
<proteinExistence type="predicted"/>
<reference evidence="1 2" key="1">
    <citation type="submission" date="2020-02" db="EMBL/GenBank/DDBJ databases">
        <title>Whole Genome Shotgun Sequence of Streptomyces sp. strain CWH03.</title>
        <authorList>
            <person name="Dohra H."/>
            <person name="Kodani S."/>
            <person name="Yamamura H."/>
        </authorList>
    </citation>
    <scope>NUCLEOTIDE SEQUENCE [LARGE SCALE GENOMIC DNA]</scope>
    <source>
        <strain evidence="1 2">CWH03</strain>
    </source>
</reference>
<evidence type="ECO:0000313" key="2">
    <source>
        <dbReference type="Proteomes" id="UP000484988"/>
    </source>
</evidence>
<gene>
    <name evidence="1" type="ORF">SCWH03_34720</name>
</gene>
<sequence>MPSEVCGIPIEKTTLSSVLPEGRELKEEHDPLGWTEARCDIYVDKYHALDVVIKPADRSPSAQELSELTSQFTAREKLTDFPFAGHSVVGDQGALVVAECNSIAPYVTLNIKIDSERLNGGDGSVEGVRKFVEEFVPGVRDEIGCAQ</sequence>
<keyword evidence="2" id="KW-1185">Reference proteome</keyword>
<comment type="caution">
    <text evidence="1">The sequence shown here is derived from an EMBL/GenBank/DDBJ whole genome shotgun (WGS) entry which is preliminary data.</text>
</comment>
<protein>
    <submittedName>
        <fullName evidence="1">Uncharacterized protein</fullName>
    </submittedName>
</protein>
<dbReference type="Proteomes" id="UP000484988">
    <property type="component" value="Unassembled WGS sequence"/>
</dbReference>